<organism evidence="1 2">
    <name type="scientific">Aetokthonos hydrillicola Thurmond2011</name>
    <dbReference type="NCBI Taxonomy" id="2712845"/>
    <lineage>
        <taxon>Bacteria</taxon>
        <taxon>Bacillati</taxon>
        <taxon>Cyanobacteriota</taxon>
        <taxon>Cyanophyceae</taxon>
        <taxon>Nostocales</taxon>
        <taxon>Hapalosiphonaceae</taxon>
        <taxon>Aetokthonos</taxon>
    </lineage>
</organism>
<dbReference type="EMBL" id="JAALHA020000002">
    <property type="protein sequence ID" value="MDR9894222.1"/>
    <property type="molecule type" value="Genomic_DNA"/>
</dbReference>
<name>A0AAP5I5T8_9CYAN</name>
<evidence type="ECO:0000313" key="1">
    <source>
        <dbReference type="EMBL" id="MDR9894222.1"/>
    </source>
</evidence>
<keyword evidence="1" id="KW-0489">Methyltransferase</keyword>
<protein>
    <submittedName>
        <fullName evidence="1">Class I SAM-dependent methyltransferase</fullName>
    </submittedName>
</protein>
<dbReference type="AlphaFoldDB" id="A0AAP5I5T8"/>
<dbReference type="Gene3D" id="3.40.50.150">
    <property type="entry name" value="Vaccinia Virus protein VP39"/>
    <property type="match status" value="1"/>
</dbReference>
<dbReference type="GO" id="GO:0032259">
    <property type="term" value="P:methylation"/>
    <property type="evidence" value="ECO:0007669"/>
    <property type="project" value="UniProtKB-KW"/>
</dbReference>
<dbReference type="GO" id="GO:0008168">
    <property type="term" value="F:methyltransferase activity"/>
    <property type="evidence" value="ECO:0007669"/>
    <property type="project" value="UniProtKB-KW"/>
</dbReference>
<keyword evidence="2" id="KW-1185">Reference proteome</keyword>
<accession>A0AAP5I5T8</accession>
<dbReference type="Proteomes" id="UP000667802">
    <property type="component" value="Unassembled WGS sequence"/>
</dbReference>
<dbReference type="InterPro" id="IPR029063">
    <property type="entry name" value="SAM-dependent_MTases_sf"/>
</dbReference>
<comment type="caution">
    <text evidence="1">The sequence shown here is derived from an EMBL/GenBank/DDBJ whole genome shotgun (WGS) entry which is preliminary data.</text>
</comment>
<reference evidence="2" key="1">
    <citation type="journal article" date="2021" name="Science">
        <title>Hunting the eagle killer: A cyanobacterial neurotoxin causes vacuolar myelinopathy.</title>
        <authorList>
            <person name="Breinlinger S."/>
            <person name="Phillips T.J."/>
            <person name="Haram B.N."/>
            <person name="Mares J."/>
            <person name="Martinez Yerena J.A."/>
            <person name="Hrouzek P."/>
            <person name="Sobotka R."/>
            <person name="Henderson W.M."/>
            <person name="Schmieder P."/>
            <person name="Williams S.M."/>
            <person name="Lauderdale J.D."/>
            <person name="Wilde H.D."/>
            <person name="Gerrin W."/>
            <person name="Kust A."/>
            <person name="Washington J.W."/>
            <person name="Wagner C."/>
            <person name="Geier B."/>
            <person name="Liebeke M."/>
            <person name="Enke H."/>
            <person name="Niedermeyer T.H.J."/>
            <person name="Wilde S.B."/>
        </authorList>
    </citation>
    <scope>NUCLEOTIDE SEQUENCE [LARGE SCALE GENOMIC DNA]</scope>
    <source>
        <strain evidence="2">Thurmond2011</strain>
    </source>
</reference>
<sequence length="245" mass="27979">MNQTQQSNASVDSLILNLQKKIKFWHYAIGFHLNLLTYLGKSRDYVFSNIFSHNRWLESESVSGPGSTLEQTAFIRKMLPLLLKELNVKSVLDAPCGDFYWMKEVELDLDEYWGGDIVPDLITEIKQKYANKKRNFITLDIVADQLPTVDLIFCRDCFVHLPFKDIITAIKNFKTSGSTYLLTTTYPGGVQKNKDIIIGNWRAIDLQLSPFNFSPPIKVINEQTTESGDLPEKSLGLWKLADIPL</sequence>
<proteinExistence type="predicted"/>
<gene>
    <name evidence="1" type="ORF">G7B40_006500</name>
</gene>
<dbReference type="RefSeq" id="WP_208345138.1">
    <property type="nucleotide sequence ID" value="NZ_CAWQFN010000596.1"/>
</dbReference>
<evidence type="ECO:0000313" key="2">
    <source>
        <dbReference type="Proteomes" id="UP000667802"/>
    </source>
</evidence>
<dbReference type="SUPFAM" id="SSF53335">
    <property type="entry name" value="S-adenosyl-L-methionine-dependent methyltransferases"/>
    <property type="match status" value="1"/>
</dbReference>
<keyword evidence="1" id="KW-0808">Transferase</keyword>